<evidence type="ECO:0000313" key="5">
    <source>
        <dbReference type="Proteomes" id="UP000663829"/>
    </source>
</evidence>
<evidence type="ECO:0000313" key="3">
    <source>
        <dbReference type="EMBL" id="CAF1320442.1"/>
    </source>
</evidence>
<keyword evidence="2" id="KW-0812">Transmembrane</keyword>
<feature type="transmembrane region" description="Helical" evidence="2">
    <location>
        <begin position="28"/>
        <end position="57"/>
    </location>
</feature>
<keyword evidence="2" id="KW-0472">Membrane</keyword>
<dbReference type="AlphaFoldDB" id="A0A815FLA7"/>
<dbReference type="Proteomes" id="UP000663829">
    <property type="component" value="Unassembled WGS sequence"/>
</dbReference>
<dbReference type="EMBL" id="CAJNOQ010013375">
    <property type="protein sequence ID" value="CAF1320442.1"/>
    <property type="molecule type" value="Genomic_DNA"/>
</dbReference>
<feature type="compositionally biased region" description="Low complexity" evidence="1">
    <location>
        <begin position="204"/>
        <end position="218"/>
    </location>
</feature>
<accession>A0A815FLA7</accession>
<feature type="transmembrane region" description="Helical" evidence="2">
    <location>
        <begin position="141"/>
        <end position="163"/>
    </location>
</feature>
<protein>
    <submittedName>
        <fullName evidence="3">Uncharacterized protein</fullName>
    </submittedName>
</protein>
<proteinExistence type="predicted"/>
<reference evidence="3" key="1">
    <citation type="submission" date="2021-02" db="EMBL/GenBank/DDBJ databases">
        <authorList>
            <person name="Nowell W R."/>
        </authorList>
    </citation>
    <scope>NUCLEOTIDE SEQUENCE</scope>
</reference>
<keyword evidence="5" id="KW-1185">Reference proteome</keyword>
<evidence type="ECO:0000256" key="2">
    <source>
        <dbReference type="SAM" id="Phobius"/>
    </source>
</evidence>
<evidence type="ECO:0000313" key="4">
    <source>
        <dbReference type="EMBL" id="CAF4165646.1"/>
    </source>
</evidence>
<feature type="region of interest" description="Disordered" evidence="1">
    <location>
        <begin position="200"/>
        <end position="235"/>
    </location>
</feature>
<gene>
    <name evidence="3" type="ORF">GPM918_LOCUS29446</name>
    <name evidence="4" type="ORF">SRO942_LOCUS30026</name>
</gene>
<comment type="caution">
    <text evidence="3">The sequence shown here is derived from an EMBL/GenBank/DDBJ whole genome shotgun (WGS) entry which is preliminary data.</text>
</comment>
<name>A0A815FLA7_9BILA</name>
<keyword evidence="2" id="KW-1133">Transmembrane helix</keyword>
<organism evidence="3 5">
    <name type="scientific">Didymodactylos carnosus</name>
    <dbReference type="NCBI Taxonomy" id="1234261"/>
    <lineage>
        <taxon>Eukaryota</taxon>
        <taxon>Metazoa</taxon>
        <taxon>Spiralia</taxon>
        <taxon>Gnathifera</taxon>
        <taxon>Rotifera</taxon>
        <taxon>Eurotatoria</taxon>
        <taxon>Bdelloidea</taxon>
        <taxon>Philodinida</taxon>
        <taxon>Philodinidae</taxon>
        <taxon>Didymodactylos</taxon>
    </lineage>
</organism>
<dbReference type="Proteomes" id="UP000681722">
    <property type="component" value="Unassembled WGS sequence"/>
</dbReference>
<dbReference type="EMBL" id="CAJOBC010047345">
    <property type="protein sequence ID" value="CAF4165646.1"/>
    <property type="molecule type" value="Genomic_DNA"/>
</dbReference>
<evidence type="ECO:0000256" key="1">
    <source>
        <dbReference type="SAM" id="MobiDB-lite"/>
    </source>
</evidence>
<sequence length="235" mass="24330">MSIHLVEEEVEESSTHQYYWLRSGVAGIAPLLGICCLALIGLLIAATIVLALIPVYLPKRHGASSTTPIFLTATVNQTAGPNGALPSSNFANIARAIERARGLPAGSVVVQQAVVNSNGNGRKKRNQFALTRVKRQSTTTIILEVVFNLLLCPFCGGGGFLASLINLDFALAIIGRDGLLYYLLFTISQRSTTAPSGFAVAGEGASSATSPTVTPTPSVGGGSGATMSTTPNVNG</sequence>